<dbReference type="InterPro" id="IPR023393">
    <property type="entry name" value="START-like_dom_sf"/>
</dbReference>
<comment type="similarity">
    <text evidence="1">Belongs to the AHA1 family.</text>
</comment>
<sequence length="300" mass="31796">MTPRNPRNPHSDTLTTADGGRNVLRMERRLAQPPEKVWAAITRPDHLVHWFPSEVRVELRPGGAMAFVFPQESAPGFEMTGEVTDVEEPRLFAFTWGEDHLRWEIAPDAETGGSLLTLVHTFGDRFGAPSFGAGWHLCVTALGEHLDGEKSDVTPDQGDLHEAYLEQFDLGGGELTADGGVRFERQLVRSAAAVWEELAGGAEVRAGGVVPVGFTAEGVGAGVVTEVVVPSGAPSAAAAPCVVAYESPAPGGGSVRWELRSGTGYGARLVLTHAGAPDAGVALAAWHARVELLAGRLLER</sequence>
<evidence type="ECO:0000313" key="4">
    <source>
        <dbReference type="EMBL" id="GGO46673.1"/>
    </source>
</evidence>
<dbReference type="Pfam" id="PF08327">
    <property type="entry name" value="AHSA1"/>
    <property type="match status" value="1"/>
</dbReference>
<dbReference type="Gene3D" id="3.30.530.20">
    <property type="match status" value="1"/>
</dbReference>
<dbReference type="CDD" id="cd08899">
    <property type="entry name" value="SRPBCC_CalC_Aha1-like_6"/>
    <property type="match status" value="1"/>
</dbReference>
<evidence type="ECO:0000256" key="2">
    <source>
        <dbReference type="SAM" id="MobiDB-lite"/>
    </source>
</evidence>
<evidence type="ECO:0000256" key="1">
    <source>
        <dbReference type="ARBA" id="ARBA00006817"/>
    </source>
</evidence>
<evidence type="ECO:0000313" key="5">
    <source>
        <dbReference type="Proteomes" id="UP000656881"/>
    </source>
</evidence>
<reference evidence="5" key="1">
    <citation type="journal article" date="2019" name="Int. J. Syst. Evol. Microbiol.">
        <title>The Global Catalogue of Microorganisms (GCM) 10K type strain sequencing project: providing services to taxonomists for standard genome sequencing and annotation.</title>
        <authorList>
            <consortium name="The Broad Institute Genomics Platform"/>
            <consortium name="The Broad Institute Genome Sequencing Center for Infectious Disease"/>
            <person name="Wu L."/>
            <person name="Ma J."/>
        </authorList>
    </citation>
    <scope>NUCLEOTIDE SEQUENCE [LARGE SCALE GENOMIC DNA]</scope>
    <source>
        <strain evidence="5">CGMCC 4.7349</strain>
    </source>
</reference>
<organism evidence="4 5">
    <name type="scientific">Streptomyces lasiicapitis</name>
    <dbReference type="NCBI Taxonomy" id="1923961"/>
    <lineage>
        <taxon>Bacteria</taxon>
        <taxon>Bacillati</taxon>
        <taxon>Actinomycetota</taxon>
        <taxon>Actinomycetes</taxon>
        <taxon>Kitasatosporales</taxon>
        <taxon>Streptomycetaceae</taxon>
        <taxon>Streptomyces</taxon>
    </lineage>
</organism>
<dbReference type="Proteomes" id="UP000656881">
    <property type="component" value="Unassembled WGS sequence"/>
</dbReference>
<feature type="region of interest" description="Disordered" evidence="2">
    <location>
        <begin position="1"/>
        <end position="20"/>
    </location>
</feature>
<accession>A0ABQ2M454</accession>
<name>A0ABQ2M454_9ACTN</name>
<dbReference type="RefSeq" id="WP_189174878.1">
    <property type="nucleotide sequence ID" value="NZ_BMNG01000008.1"/>
</dbReference>
<evidence type="ECO:0000259" key="3">
    <source>
        <dbReference type="Pfam" id="PF08327"/>
    </source>
</evidence>
<comment type="caution">
    <text evidence="4">The sequence shown here is derived from an EMBL/GenBank/DDBJ whole genome shotgun (WGS) entry which is preliminary data.</text>
</comment>
<keyword evidence="5" id="KW-1185">Reference proteome</keyword>
<gene>
    <name evidence="4" type="ORF">GCM10012286_38090</name>
</gene>
<dbReference type="EMBL" id="BMNG01000008">
    <property type="protein sequence ID" value="GGO46673.1"/>
    <property type="molecule type" value="Genomic_DNA"/>
</dbReference>
<protein>
    <recommendedName>
        <fullName evidence="3">Activator of Hsp90 ATPase homologue 1/2-like C-terminal domain-containing protein</fullName>
    </recommendedName>
</protein>
<dbReference type="SUPFAM" id="SSF55961">
    <property type="entry name" value="Bet v1-like"/>
    <property type="match status" value="2"/>
</dbReference>
<proteinExistence type="inferred from homology"/>
<feature type="domain" description="Activator of Hsp90 ATPase homologue 1/2-like C-terminal" evidence="3">
    <location>
        <begin position="33"/>
        <end position="146"/>
    </location>
</feature>
<dbReference type="InterPro" id="IPR013538">
    <property type="entry name" value="ASHA1/2-like_C"/>
</dbReference>